<dbReference type="RefSeq" id="WP_233903011.1">
    <property type="nucleotide sequence ID" value="NZ_CP036264.1"/>
</dbReference>
<dbReference type="Proteomes" id="UP000321353">
    <property type="component" value="Chromosome"/>
</dbReference>
<organism evidence="4 5">
    <name type="scientific">Stieleria maiorica</name>
    <dbReference type="NCBI Taxonomy" id="2795974"/>
    <lineage>
        <taxon>Bacteria</taxon>
        <taxon>Pseudomonadati</taxon>
        <taxon>Planctomycetota</taxon>
        <taxon>Planctomycetia</taxon>
        <taxon>Pirellulales</taxon>
        <taxon>Pirellulaceae</taxon>
        <taxon>Stieleria</taxon>
    </lineage>
</organism>
<dbReference type="Pfam" id="PF20382">
    <property type="entry name" value="DUF6677"/>
    <property type="match status" value="1"/>
</dbReference>
<evidence type="ECO:0000313" key="5">
    <source>
        <dbReference type="Proteomes" id="UP000321353"/>
    </source>
</evidence>
<feature type="transmembrane region" description="Helical" evidence="2">
    <location>
        <begin position="44"/>
        <end position="68"/>
    </location>
</feature>
<keyword evidence="2" id="KW-0812">Transmembrane</keyword>
<dbReference type="InterPro" id="IPR046499">
    <property type="entry name" value="DUF6677"/>
</dbReference>
<evidence type="ECO:0000313" key="4">
    <source>
        <dbReference type="EMBL" id="QEG01110.1"/>
    </source>
</evidence>
<dbReference type="EMBL" id="CP036264">
    <property type="protein sequence ID" value="QEG01110.1"/>
    <property type="molecule type" value="Genomic_DNA"/>
</dbReference>
<feature type="transmembrane region" description="Helical" evidence="2">
    <location>
        <begin position="152"/>
        <end position="175"/>
    </location>
</feature>
<dbReference type="KEGG" id="smam:Mal15_51860"/>
<feature type="region of interest" description="Disordered" evidence="1">
    <location>
        <begin position="177"/>
        <end position="219"/>
    </location>
</feature>
<name>A0A5B9MKZ7_9BACT</name>
<proteinExistence type="predicted"/>
<feature type="domain" description="DUF6677" evidence="3">
    <location>
        <begin position="22"/>
        <end position="180"/>
    </location>
</feature>
<gene>
    <name evidence="4" type="ORF">Mal15_51860</name>
</gene>
<feature type="transmembrane region" description="Helical" evidence="2">
    <location>
        <begin position="80"/>
        <end position="97"/>
    </location>
</feature>
<feature type="compositionally biased region" description="Low complexity" evidence="1">
    <location>
        <begin position="194"/>
        <end position="211"/>
    </location>
</feature>
<reference evidence="4 5" key="1">
    <citation type="submission" date="2019-02" db="EMBL/GenBank/DDBJ databases">
        <title>Planctomycetal bacteria perform biofilm scaping via a novel small molecule.</title>
        <authorList>
            <person name="Jeske O."/>
            <person name="Boedeker C."/>
            <person name="Wiegand S."/>
            <person name="Breitling P."/>
            <person name="Kallscheuer N."/>
            <person name="Jogler M."/>
            <person name="Rohde M."/>
            <person name="Petersen J."/>
            <person name="Medema M.H."/>
            <person name="Surup F."/>
            <person name="Jogler C."/>
        </authorList>
    </citation>
    <scope>NUCLEOTIDE SEQUENCE [LARGE SCALE GENOMIC DNA]</scope>
    <source>
        <strain evidence="4 5">Mal15</strain>
    </source>
</reference>
<evidence type="ECO:0000259" key="3">
    <source>
        <dbReference type="Pfam" id="PF20382"/>
    </source>
</evidence>
<protein>
    <recommendedName>
        <fullName evidence="3">DUF6677 domain-containing protein</fullName>
    </recommendedName>
</protein>
<keyword evidence="5" id="KW-1185">Reference proteome</keyword>
<keyword evidence="2" id="KW-1133">Transmembrane helix</keyword>
<evidence type="ECO:0000256" key="1">
    <source>
        <dbReference type="SAM" id="MobiDB-lite"/>
    </source>
</evidence>
<sequence length="219" mass="23783">MADSENVIQVDSQRIDLKNRSLAALLAWLLPGAGHFYQGRHTKGSLYLVCILTTWMLGFALGGGHVVYASWQPGDRRWHYILQAGVGAAALPALIQGNHMRKNTNKGITSKNYEPRWGGFMAPPHRPVIEDNTDEVSAWYATYGAGYEMGTWYTMIAGLLNILVIYDAYAGPLAVPISGRKKKDDDSDDDTDAPEAAATGDSATAGSVTTGETYQEANQ</sequence>
<evidence type="ECO:0000256" key="2">
    <source>
        <dbReference type="SAM" id="Phobius"/>
    </source>
</evidence>
<keyword evidence="2" id="KW-0472">Membrane</keyword>
<dbReference type="AlphaFoldDB" id="A0A5B9MKZ7"/>
<accession>A0A5B9MKZ7</accession>